<dbReference type="EMBL" id="OZ019901">
    <property type="protein sequence ID" value="CAK9236858.1"/>
    <property type="molecule type" value="Genomic_DNA"/>
</dbReference>
<evidence type="ECO:0000313" key="3">
    <source>
        <dbReference type="Proteomes" id="UP001497512"/>
    </source>
</evidence>
<dbReference type="Proteomes" id="UP001497512">
    <property type="component" value="Chromosome 9"/>
</dbReference>
<organism evidence="2 3">
    <name type="scientific">Sphagnum troendelagicum</name>
    <dbReference type="NCBI Taxonomy" id="128251"/>
    <lineage>
        <taxon>Eukaryota</taxon>
        <taxon>Viridiplantae</taxon>
        <taxon>Streptophyta</taxon>
        <taxon>Embryophyta</taxon>
        <taxon>Bryophyta</taxon>
        <taxon>Sphagnophytina</taxon>
        <taxon>Sphagnopsida</taxon>
        <taxon>Sphagnales</taxon>
        <taxon>Sphagnaceae</taxon>
        <taxon>Sphagnum</taxon>
    </lineage>
</organism>
<gene>
    <name evidence="2" type="ORF">CSSPTR1EN2_LOCUS23258</name>
</gene>
<sequence length="171" mass="18614">MATVQAPLGSDSPNAAAEEEERGIINGQSSDADLIGHGRVEEEDFQKLKAMDFISINSKCPLASVQETYVFEGSNKAVDDLAASKPPRSQLQLPRMERYALDKVPSPIKVRAEGNAKGASATDLSPPSSPKRKRDTDHKQDLMDVAFTAVLPAKIFDLPRSQSTSNFRLML</sequence>
<accession>A0ABP0V372</accession>
<protein>
    <submittedName>
        <fullName evidence="2">Uncharacterized protein</fullName>
    </submittedName>
</protein>
<evidence type="ECO:0000256" key="1">
    <source>
        <dbReference type="SAM" id="MobiDB-lite"/>
    </source>
</evidence>
<feature type="region of interest" description="Disordered" evidence="1">
    <location>
        <begin position="1"/>
        <end position="36"/>
    </location>
</feature>
<keyword evidence="3" id="KW-1185">Reference proteome</keyword>
<proteinExistence type="predicted"/>
<reference evidence="2" key="1">
    <citation type="submission" date="2024-02" db="EMBL/GenBank/DDBJ databases">
        <authorList>
            <consortium name="ELIXIR-Norway"/>
            <consortium name="Elixir Norway"/>
        </authorList>
    </citation>
    <scope>NUCLEOTIDE SEQUENCE</scope>
</reference>
<name>A0ABP0V372_9BRYO</name>
<feature type="region of interest" description="Disordered" evidence="1">
    <location>
        <begin position="102"/>
        <end position="139"/>
    </location>
</feature>
<evidence type="ECO:0000313" key="2">
    <source>
        <dbReference type="EMBL" id="CAK9236858.1"/>
    </source>
</evidence>